<dbReference type="PANTHER" id="PTHR13501:SF8">
    <property type="entry name" value="LARGE RIBOSOMAL SUBUNIT PROTEIN UL22M"/>
    <property type="match status" value="1"/>
</dbReference>
<name>A0A6J6KIA6_9ZZZZ</name>
<dbReference type="InterPro" id="IPR001063">
    <property type="entry name" value="Ribosomal_uL22"/>
</dbReference>
<dbReference type="InterPro" id="IPR036394">
    <property type="entry name" value="Ribosomal_uL22_sf"/>
</dbReference>
<dbReference type="Pfam" id="PF00237">
    <property type="entry name" value="Ribosomal_L22"/>
    <property type="match status" value="1"/>
</dbReference>
<proteinExistence type="inferred from homology"/>
<dbReference type="GO" id="GO:0003735">
    <property type="term" value="F:structural constituent of ribosome"/>
    <property type="evidence" value="ECO:0007669"/>
    <property type="project" value="InterPro"/>
</dbReference>
<evidence type="ECO:0000256" key="5">
    <source>
        <dbReference type="ARBA" id="ARBA00023274"/>
    </source>
</evidence>
<dbReference type="Gene3D" id="3.90.470.10">
    <property type="entry name" value="Ribosomal protein L22/L17"/>
    <property type="match status" value="1"/>
</dbReference>
<keyword evidence="3" id="KW-0694">RNA-binding</keyword>
<sequence>MTGPKLNEATNKVGVSSGTRAKAMNVRMSASKVRVVLNHIRGKEVKEADDLLSLIQRDSAHDVRKLLASAVANAVNNDNKDANDLFVKACFADEGPTMKRFRPRAKGRAGQILKRSCHITIVVETMSDRALAVREQSIEAKGNVKTASRSSRVAASRARTEKPATEEAAETTDTTTESGEEN</sequence>
<keyword evidence="5" id="KW-0687">Ribonucleoprotein</keyword>
<dbReference type="InterPro" id="IPR005727">
    <property type="entry name" value="Ribosomal_uL22_bac/chlpt-type"/>
</dbReference>
<accession>A0A6J6KIA6</accession>
<dbReference type="NCBIfam" id="TIGR01044">
    <property type="entry name" value="rplV_bact"/>
    <property type="match status" value="1"/>
</dbReference>
<dbReference type="InterPro" id="IPR047867">
    <property type="entry name" value="Ribosomal_uL22_bac/org-type"/>
</dbReference>
<feature type="compositionally biased region" description="Low complexity" evidence="6">
    <location>
        <begin position="171"/>
        <end position="182"/>
    </location>
</feature>
<evidence type="ECO:0000256" key="2">
    <source>
        <dbReference type="ARBA" id="ARBA00022730"/>
    </source>
</evidence>
<organism evidence="7">
    <name type="scientific">freshwater metagenome</name>
    <dbReference type="NCBI Taxonomy" id="449393"/>
    <lineage>
        <taxon>unclassified sequences</taxon>
        <taxon>metagenomes</taxon>
        <taxon>ecological metagenomes</taxon>
    </lineage>
</organism>
<dbReference type="GO" id="GO:0022625">
    <property type="term" value="C:cytosolic large ribosomal subunit"/>
    <property type="evidence" value="ECO:0007669"/>
    <property type="project" value="TreeGrafter"/>
</dbReference>
<reference evidence="7" key="1">
    <citation type="submission" date="2020-05" db="EMBL/GenBank/DDBJ databases">
        <authorList>
            <person name="Chiriac C."/>
            <person name="Salcher M."/>
            <person name="Ghai R."/>
            <person name="Kavagutti S V."/>
        </authorList>
    </citation>
    <scope>NUCLEOTIDE SEQUENCE</scope>
</reference>
<evidence type="ECO:0000313" key="7">
    <source>
        <dbReference type="EMBL" id="CAB4647855.1"/>
    </source>
</evidence>
<feature type="compositionally biased region" description="Low complexity" evidence="6">
    <location>
        <begin position="147"/>
        <end position="157"/>
    </location>
</feature>
<dbReference type="AlphaFoldDB" id="A0A6J6KIA6"/>
<dbReference type="PROSITE" id="PS00464">
    <property type="entry name" value="RIBOSOMAL_L22"/>
    <property type="match status" value="1"/>
</dbReference>
<evidence type="ECO:0000256" key="3">
    <source>
        <dbReference type="ARBA" id="ARBA00022884"/>
    </source>
</evidence>
<dbReference type="InterPro" id="IPR018260">
    <property type="entry name" value="Ribosomal_uL22_CS"/>
</dbReference>
<evidence type="ECO:0000256" key="1">
    <source>
        <dbReference type="ARBA" id="ARBA00009451"/>
    </source>
</evidence>
<dbReference type="PANTHER" id="PTHR13501">
    <property type="entry name" value="CHLOROPLAST 50S RIBOSOMAL PROTEIN L22-RELATED"/>
    <property type="match status" value="1"/>
</dbReference>
<keyword evidence="2" id="KW-0699">rRNA-binding</keyword>
<feature type="region of interest" description="Disordered" evidence="6">
    <location>
        <begin position="140"/>
        <end position="182"/>
    </location>
</feature>
<evidence type="ECO:0000256" key="6">
    <source>
        <dbReference type="SAM" id="MobiDB-lite"/>
    </source>
</evidence>
<dbReference type="GO" id="GO:0019843">
    <property type="term" value="F:rRNA binding"/>
    <property type="evidence" value="ECO:0007669"/>
    <property type="project" value="UniProtKB-KW"/>
</dbReference>
<dbReference type="HAMAP" id="MF_01331_B">
    <property type="entry name" value="Ribosomal_uL22_B"/>
    <property type="match status" value="1"/>
</dbReference>
<gene>
    <name evidence="7" type="ORF">UFOPK2166_00634</name>
</gene>
<evidence type="ECO:0000256" key="4">
    <source>
        <dbReference type="ARBA" id="ARBA00022980"/>
    </source>
</evidence>
<dbReference type="CDD" id="cd00336">
    <property type="entry name" value="Ribosomal_L22"/>
    <property type="match status" value="1"/>
</dbReference>
<protein>
    <submittedName>
        <fullName evidence="7">Unannotated protein</fullName>
    </submittedName>
</protein>
<dbReference type="EMBL" id="CAEZWB010000066">
    <property type="protein sequence ID" value="CAB4647855.1"/>
    <property type="molecule type" value="Genomic_DNA"/>
</dbReference>
<dbReference type="SUPFAM" id="SSF54843">
    <property type="entry name" value="Ribosomal protein L22"/>
    <property type="match status" value="1"/>
</dbReference>
<comment type="similarity">
    <text evidence="1">Belongs to the universal ribosomal protein uL22 family.</text>
</comment>
<dbReference type="GO" id="GO:0006412">
    <property type="term" value="P:translation"/>
    <property type="evidence" value="ECO:0007669"/>
    <property type="project" value="InterPro"/>
</dbReference>
<keyword evidence="4" id="KW-0689">Ribosomal protein</keyword>